<dbReference type="Proteomes" id="UP001597106">
    <property type="component" value="Unassembled WGS sequence"/>
</dbReference>
<evidence type="ECO:0000313" key="2">
    <source>
        <dbReference type="Proteomes" id="UP001597106"/>
    </source>
</evidence>
<accession>A0ABW3GJK8</accession>
<dbReference type="RefSeq" id="WP_379077674.1">
    <property type="nucleotide sequence ID" value="NZ_JBHTJW010000003.1"/>
</dbReference>
<evidence type="ECO:0000313" key="1">
    <source>
        <dbReference type="EMBL" id="MFD0930804.1"/>
    </source>
</evidence>
<dbReference type="EMBL" id="JBHTJW010000003">
    <property type="protein sequence ID" value="MFD0930804.1"/>
    <property type="molecule type" value="Genomic_DNA"/>
</dbReference>
<evidence type="ECO:0008006" key="3">
    <source>
        <dbReference type="Google" id="ProtNLM"/>
    </source>
</evidence>
<sequence>MLARLFKAPRQSISSAITTAFLCTLLTACGSTPYVGQQSNMASQQNAQIKTFQSLVDKKEWQKAFDFYNQNASVLDNSAEGKATAEKLTLQIQKFWAEDVIDKLSNDLEAIAKNLNTNDTTQWPYIKTKLSKSNETLSDISNHSLVGKRNPFSTWPSAIRLKAAHDLITKSYITALQKSLEQSNIETDDFFNTYPLAISDEYKDEVSKEIFPSIQSRLSKSKNTEQASKLLKAYEPYLITPARSKLAATWLKQYAKEKKIKQPLTLQQRINALKAFSNNPEQWINSVVIAIKSSNQEINKHLPKAIGAQNSTTIEINEIDNTIKKFSPEDYDLISFVSVSPATGSSQIVKEEKQPAKYLVKEEKIANPELDSLRKKLDDEQASLSNIRQSNRNSAMLNSMNNTGDKDIAILQALTNGLAKYSESEAESDVNDARKALNAAPKTISKKVYGDYQRVKITRKHIAEMPVDILVYDAATKNYYAFNDEIKKEREFSYIDPQSLKQSDSDPPPSLLLAKMWEMLAEQLQQKDFKQYSLNQSQLVNLTTEKTKPTKLAQWIKQVEKNQTHTNEKLLTELAAAGKPWSAETDSPLELYKKIKQRFQ</sequence>
<dbReference type="PROSITE" id="PS51257">
    <property type="entry name" value="PROKAR_LIPOPROTEIN"/>
    <property type="match status" value="1"/>
</dbReference>
<proteinExistence type="predicted"/>
<name>A0ABW3GJK8_9PROT</name>
<comment type="caution">
    <text evidence="1">The sequence shown here is derived from an EMBL/GenBank/DDBJ whole genome shotgun (WGS) entry which is preliminary data.</text>
</comment>
<gene>
    <name evidence="1" type="ORF">ACFQ1T_13530</name>
</gene>
<reference evidence="2" key="1">
    <citation type="journal article" date="2019" name="Int. J. Syst. Evol. Microbiol.">
        <title>The Global Catalogue of Microorganisms (GCM) 10K type strain sequencing project: providing services to taxonomists for standard genome sequencing and annotation.</title>
        <authorList>
            <consortium name="The Broad Institute Genomics Platform"/>
            <consortium name="The Broad Institute Genome Sequencing Center for Infectious Disease"/>
            <person name="Wu L."/>
            <person name="Ma J."/>
        </authorList>
    </citation>
    <scope>NUCLEOTIDE SEQUENCE [LARGE SCALE GENOMIC DNA]</scope>
    <source>
        <strain evidence="2">CCUG 59685</strain>
    </source>
</reference>
<organism evidence="1 2">
    <name type="scientific">Methylophilus glucosoxydans</name>
    <dbReference type="NCBI Taxonomy" id="752553"/>
    <lineage>
        <taxon>Bacteria</taxon>
        <taxon>Pseudomonadati</taxon>
        <taxon>Pseudomonadota</taxon>
        <taxon>Betaproteobacteria</taxon>
        <taxon>Nitrosomonadales</taxon>
        <taxon>Methylophilaceae</taxon>
        <taxon>Methylophilus</taxon>
    </lineage>
</organism>
<keyword evidence="2" id="KW-1185">Reference proteome</keyword>
<protein>
    <recommendedName>
        <fullName evidence="3">Lipoprotein</fullName>
    </recommendedName>
</protein>